<dbReference type="SUPFAM" id="SSF53244">
    <property type="entry name" value="MurD-like peptide ligases, peptide-binding domain"/>
    <property type="match status" value="1"/>
</dbReference>
<evidence type="ECO:0000313" key="5">
    <source>
        <dbReference type="EMBL" id="CAB4617040.1"/>
    </source>
</evidence>
<sequence length="509" mass="52236">MSVTASSLRPTTSGVLLSEVARAVSGDVRGADVQVSGITHDSRAVHDGDLYVAFAGARFHGSQFIEQAMSNGAIAVLTDEIGAAVADAVGLSCLVVSDVRQVLGVAASTVYGNPAESMTMVGITGTNGKTTSAYLLDAALRAAGRTTGLIGTITTTIDGESVASIRTTPEATDLFALLAVMKERGVDAVVMEVSSHALVMGRVNGITFDSMGFTNLSQDHLDFHHTMEEYLAAKALAFTPTHARQGVVLLLNDDSQAWSRALMAQAQIPLTVIRDTNVLGAESDVTFSVTSGGQHAATVTSTADEVKVVTQLAGSWNVHNAILAQQLAVSVGVSADLAIAGIASLSSVPGRLESVQVEGNAIAGFVDYAHTPDAVEQVVSELRSLAGSQRKLVVVIGCGGDRDALKRPLMGAAAARWADVVVITDDNPRSEDPAVIRAAVMAGAASANASASLVNVADRQAAIQQAVDVAGPDGIVAVLGKGHETGQELSGIVTPFDDRVALHRALGGA</sequence>
<evidence type="ECO:0000256" key="1">
    <source>
        <dbReference type="ARBA" id="ARBA00005898"/>
    </source>
</evidence>
<dbReference type="GO" id="GO:0016881">
    <property type="term" value="F:acid-amino acid ligase activity"/>
    <property type="evidence" value="ECO:0007669"/>
    <property type="project" value="InterPro"/>
</dbReference>
<dbReference type="Gene3D" id="3.40.1390.10">
    <property type="entry name" value="MurE/MurF, N-terminal domain"/>
    <property type="match status" value="1"/>
</dbReference>
<dbReference type="SUPFAM" id="SSF63418">
    <property type="entry name" value="MurE/MurF N-terminal domain"/>
    <property type="match status" value="1"/>
</dbReference>
<dbReference type="InterPro" id="IPR036615">
    <property type="entry name" value="Mur_ligase_C_dom_sf"/>
</dbReference>
<dbReference type="EMBL" id="CAEZVF010000024">
    <property type="protein sequence ID" value="CAB4617040.1"/>
    <property type="molecule type" value="Genomic_DNA"/>
</dbReference>
<dbReference type="Pfam" id="PF02875">
    <property type="entry name" value="Mur_ligase_C"/>
    <property type="match status" value="1"/>
</dbReference>
<name>A0A6J6HV56_9ZZZZ</name>
<evidence type="ECO:0000259" key="2">
    <source>
        <dbReference type="Pfam" id="PF01225"/>
    </source>
</evidence>
<dbReference type="PANTHER" id="PTHR23135">
    <property type="entry name" value="MUR LIGASE FAMILY MEMBER"/>
    <property type="match status" value="1"/>
</dbReference>
<dbReference type="InterPro" id="IPR035911">
    <property type="entry name" value="MurE/MurF_N"/>
</dbReference>
<evidence type="ECO:0000259" key="3">
    <source>
        <dbReference type="Pfam" id="PF02875"/>
    </source>
</evidence>
<dbReference type="NCBIfam" id="NF001126">
    <property type="entry name" value="PRK00139.1-4"/>
    <property type="match status" value="1"/>
</dbReference>
<dbReference type="GO" id="GO:0005737">
    <property type="term" value="C:cytoplasm"/>
    <property type="evidence" value="ECO:0007669"/>
    <property type="project" value="InterPro"/>
</dbReference>
<dbReference type="PANTHER" id="PTHR23135:SF4">
    <property type="entry name" value="UDP-N-ACETYLMURAMOYL-L-ALANYL-D-GLUTAMATE--2,6-DIAMINOPIMELATE LIGASE MURE HOMOLOG, CHLOROPLASTIC"/>
    <property type="match status" value="1"/>
</dbReference>
<dbReference type="GO" id="GO:0008360">
    <property type="term" value="P:regulation of cell shape"/>
    <property type="evidence" value="ECO:0007669"/>
    <property type="project" value="InterPro"/>
</dbReference>
<dbReference type="InterPro" id="IPR000713">
    <property type="entry name" value="Mur_ligase_N"/>
</dbReference>
<organism evidence="5">
    <name type="scientific">freshwater metagenome</name>
    <dbReference type="NCBI Taxonomy" id="449393"/>
    <lineage>
        <taxon>unclassified sequences</taxon>
        <taxon>metagenomes</taxon>
        <taxon>ecological metagenomes</taxon>
    </lineage>
</organism>
<dbReference type="InterPro" id="IPR004101">
    <property type="entry name" value="Mur_ligase_C"/>
</dbReference>
<dbReference type="GO" id="GO:0051301">
    <property type="term" value="P:cell division"/>
    <property type="evidence" value="ECO:0007669"/>
    <property type="project" value="InterPro"/>
</dbReference>
<dbReference type="SUPFAM" id="SSF53623">
    <property type="entry name" value="MurD-like peptide ligases, catalytic domain"/>
    <property type="match status" value="1"/>
</dbReference>
<dbReference type="Pfam" id="PF01225">
    <property type="entry name" value="Mur_ligase"/>
    <property type="match status" value="1"/>
</dbReference>
<evidence type="ECO:0000259" key="4">
    <source>
        <dbReference type="Pfam" id="PF08245"/>
    </source>
</evidence>
<dbReference type="NCBIfam" id="NF001124">
    <property type="entry name" value="PRK00139.1-2"/>
    <property type="match status" value="1"/>
</dbReference>
<feature type="domain" description="Mur ligase N-terminal catalytic" evidence="2">
    <location>
        <begin position="35"/>
        <end position="109"/>
    </location>
</feature>
<dbReference type="HAMAP" id="MF_00208">
    <property type="entry name" value="MurE"/>
    <property type="match status" value="1"/>
</dbReference>
<reference evidence="5" key="1">
    <citation type="submission" date="2020-05" db="EMBL/GenBank/DDBJ databases">
        <authorList>
            <person name="Chiriac C."/>
            <person name="Salcher M."/>
            <person name="Ghai R."/>
            <person name="Kavagutti S V."/>
        </authorList>
    </citation>
    <scope>NUCLEOTIDE SEQUENCE</scope>
</reference>
<proteinExistence type="inferred from homology"/>
<dbReference type="InterPro" id="IPR036565">
    <property type="entry name" value="Mur-like_cat_sf"/>
</dbReference>
<feature type="domain" description="Mur ligase central" evidence="4">
    <location>
        <begin position="123"/>
        <end position="325"/>
    </location>
</feature>
<dbReference type="NCBIfam" id="TIGR01085">
    <property type="entry name" value="murE"/>
    <property type="match status" value="1"/>
</dbReference>
<accession>A0A6J6HV56</accession>
<dbReference type="Gene3D" id="3.40.1190.10">
    <property type="entry name" value="Mur-like, catalytic domain"/>
    <property type="match status" value="1"/>
</dbReference>
<dbReference type="Pfam" id="PF08245">
    <property type="entry name" value="Mur_ligase_M"/>
    <property type="match status" value="1"/>
</dbReference>
<gene>
    <name evidence="5" type="ORF">UFOPK1939_00274</name>
</gene>
<dbReference type="GO" id="GO:0005524">
    <property type="term" value="F:ATP binding"/>
    <property type="evidence" value="ECO:0007669"/>
    <property type="project" value="InterPro"/>
</dbReference>
<comment type="similarity">
    <text evidence="1">Belongs to the MurCDEF family. MurE subfamily.</text>
</comment>
<feature type="domain" description="Mur ligase C-terminal" evidence="3">
    <location>
        <begin position="350"/>
        <end position="482"/>
    </location>
</feature>
<dbReference type="Gene3D" id="3.90.190.20">
    <property type="entry name" value="Mur ligase, C-terminal domain"/>
    <property type="match status" value="1"/>
</dbReference>
<dbReference type="InterPro" id="IPR013221">
    <property type="entry name" value="Mur_ligase_cen"/>
</dbReference>
<dbReference type="InterPro" id="IPR005761">
    <property type="entry name" value="UDP-N-AcMur-Glu-dNH2Pim_ligase"/>
</dbReference>
<protein>
    <submittedName>
        <fullName evidence="5">Unannotated protein</fullName>
    </submittedName>
</protein>
<dbReference type="AlphaFoldDB" id="A0A6J6HV56"/>